<evidence type="ECO:0000256" key="1">
    <source>
        <dbReference type="ARBA" id="ARBA00004141"/>
    </source>
</evidence>
<dbReference type="PANTHER" id="PTHR43791:SF36">
    <property type="entry name" value="TRANSPORTER, PUTATIVE (AFU_ORTHOLOGUE AFUA_6G08340)-RELATED"/>
    <property type="match status" value="1"/>
</dbReference>
<keyword evidence="2" id="KW-0813">Transport</keyword>
<dbReference type="OrthoDB" id="2985014at2759"/>
<name>A0A1Y1UNA4_9TREE</name>
<dbReference type="STRING" id="4999.A0A1Y1UNA4"/>
<feature type="transmembrane region" description="Helical" evidence="7">
    <location>
        <begin position="374"/>
        <end position="396"/>
    </location>
</feature>
<feature type="transmembrane region" description="Helical" evidence="7">
    <location>
        <begin position="408"/>
        <end position="428"/>
    </location>
</feature>
<evidence type="ECO:0000256" key="5">
    <source>
        <dbReference type="ARBA" id="ARBA00023136"/>
    </source>
</evidence>
<dbReference type="GO" id="GO:0022857">
    <property type="term" value="F:transmembrane transporter activity"/>
    <property type="evidence" value="ECO:0007669"/>
    <property type="project" value="InterPro"/>
</dbReference>
<dbReference type="Gene3D" id="1.20.1250.20">
    <property type="entry name" value="MFS general substrate transporter like domains"/>
    <property type="match status" value="2"/>
</dbReference>
<dbReference type="InterPro" id="IPR020846">
    <property type="entry name" value="MFS_dom"/>
</dbReference>
<organism evidence="9 10">
    <name type="scientific">Kockovaella imperatae</name>
    <dbReference type="NCBI Taxonomy" id="4999"/>
    <lineage>
        <taxon>Eukaryota</taxon>
        <taxon>Fungi</taxon>
        <taxon>Dikarya</taxon>
        <taxon>Basidiomycota</taxon>
        <taxon>Agaricomycotina</taxon>
        <taxon>Tremellomycetes</taxon>
        <taxon>Tremellales</taxon>
        <taxon>Cuniculitremaceae</taxon>
        <taxon>Kockovaella</taxon>
    </lineage>
</organism>
<protein>
    <submittedName>
        <fullName evidence="9">MFS general substrate transporter</fullName>
    </submittedName>
</protein>
<feature type="domain" description="Major facilitator superfamily (MFS) profile" evidence="8">
    <location>
        <begin position="51"/>
        <end position="467"/>
    </location>
</feature>
<feature type="transmembrane region" description="Helical" evidence="7">
    <location>
        <begin position="215"/>
        <end position="235"/>
    </location>
</feature>
<keyword evidence="5 7" id="KW-0472">Membrane</keyword>
<evidence type="ECO:0000313" key="9">
    <source>
        <dbReference type="EMBL" id="ORX39540.1"/>
    </source>
</evidence>
<dbReference type="PANTHER" id="PTHR43791">
    <property type="entry name" value="PERMEASE-RELATED"/>
    <property type="match status" value="1"/>
</dbReference>
<feature type="region of interest" description="Disordered" evidence="6">
    <location>
        <begin position="470"/>
        <end position="498"/>
    </location>
</feature>
<reference evidence="9 10" key="1">
    <citation type="submission" date="2017-03" db="EMBL/GenBank/DDBJ databases">
        <title>Widespread Adenine N6-methylation of Active Genes in Fungi.</title>
        <authorList>
            <consortium name="DOE Joint Genome Institute"/>
            <person name="Mondo S.J."/>
            <person name="Dannebaum R.O."/>
            <person name="Kuo R.C."/>
            <person name="Louie K.B."/>
            <person name="Bewick A.J."/>
            <person name="Labutti K."/>
            <person name="Haridas S."/>
            <person name="Kuo A."/>
            <person name="Salamov A."/>
            <person name="Ahrendt S.R."/>
            <person name="Lau R."/>
            <person name="Bowen B.P."/>
            <person name="Lipzen A."/>
            <person name="Sullivan W."/>
            <person name="Andreopoulos W.B."/>
            <person name="Clum A."/>
            <person name="Lindquist E."/>
            <person name="Daum C."/>
            <person name="Northen T.R."/>
            <person name="Ramamoorthy G."/>
            <person name="Schmitz R.J."/>
            <person name="Gryganskyi A."/>
            <person name="Culley D."/>
            <person name="Magnuson J."/>
            <person name="James T.Y."/>
            <person name="O'Malley M.A."/>
            <person name="Stajich J.E."/>
            <person name="Spatafora J.W."/>
            <person name="Visel A."/>
            <person name="Grigoriev I.V."/>
        </authorList>
    </citation>
    <scope>NUCLEOTIDE SEQUENCE [LARGE SCALE GENOMIC DNA]</scope>
    <source>
        <strain evidence="9 10">NRRL Y-17943</strain>
    </source>
</reference>
<evidence type="ECO:0000256" key="4">
    <source>
        <dbReference type="ARBA" id="ARBA00022989"/>
    </source>
</evidence>
<sequence>MGAEQEVECVEDKRPIPPDDDELAAIDIVSPSEEVEKAKERRLLWKLDAVILPMTVLLYLSANLDRGNIGNARLQGLQKELLDNKDERYSVVLLSFYITYMLGSIPGTLLSKAIPPNYAIGSGCLIWYSFRAVAASAMAGVRSYAGIIVCRLFIGLGESIFGQAVVLHYSLWYKKDEIATRLALFIGAGVLAGAFGGLIAFGVSHIQSSIETWRILFLIEGIPSIVLGICVILFLPGRPDRSWLLTEEQKALQFRRLRSQNLDEGDDGIDWNGVKRAFTDWKAYVVTFIYSCMQLTLSSLSGFFPTIIKSLGYTNTQAQLFTVPPYAVAFGIMALLNSASDRVRIRGLFIMGAFTINAVGWLILLTVVHNLHVRYFACFCIVTGGYCTIPLIQSWVANNTGSQSQRAVQLGFLNSLANWAALTSPFIFPSKDNPRWPLGFGMNLAFSFAAILTAAFMTVWYRMENQRRDRNEGGPPLSGSKVEQAKLHDLAPGFRYTP</sequence>
<gene>
    <name evidence="9" type="ORF">BD324DRAFT_575936</name>
</gene>
<keyword evidence="3 7" id="KW-0812">Transmembrane</keyword>
<dbReference type="GO" id="GO:0016020">
    <property type="term" value="C:membrane"/>
    <property type="evidence" value="ECO:0007669"/>
    <property type="project" value="UniProtKB-SubCell"/>
</dbReference>
<feature type="transmembrane region" description="Helical" evidence="7">
    <location>
        <begin position="89"/>
        <end position="111"/>
    </location>
</feature>
<evidence type="ECO:0000256" key="6">
    <source>
        <dbReference type="SAM" id="MobiDB-lite"/>
    </source>
</evidence>
<keyword evidence="10" id="KW-1185">Reference proteome</keyword>
<dbReference type="InterPro" id="IPR011701">
    <property type="entry name" value="MFS"/>
</dbReference>
<dbReference type="RefSeq" id="XP_021873325.1">
    <property type="nucleotide sequence ID" value="XM_022013158.1"/>
</dbReference>
<dbReference type="InParanoid" id="A0A1Y1UNA4"/>
<feature type="transmembrane region" description="Helical" evidence="7">
    <location>
        <begin position="316"/>
        <end position="336"/>
    </location>
</feature>
<proteinExistence type="predicted"/>
<dbReference type="GeneID" id="33554966"/>
<comment type="subcellular location">
    <subcellularLocation>
        <location evidence="1">Membrane</location>
        <topology evidence="1">Multi-pass membrane protein</topology>
    </subcellularLocation>
</comment>
<comment type="caution">
    <text evidence="9">The sequence shown here is derived from an EMBL/GenBank/DDBJ whole genome shotgun (WGS) entry which is preliminary data.</text>
</comment>
<accession>A0A1Y1UNA4</accession>
<evidence type="ECO:0000256" key="3">
    <source>
        <dbReference type="ARBA" id="ARBA00022692"/>
    </source>
</evidence>
<dbReference type="SUPFAM" id="SSF103473">
    <property type="entry name" value="MFS general substrate transporter"/>
    <property type="match status" value="1"/>
</dbReference>
<evidence type="ECO:0000313" key="10">
    <source>
        <dbReference type="Proteomes" id="UP000193218"/>
    </source>
</evidence>
<keyword evidence="4 7" id="KW-1133">Transmembrane helix</keyword>
<dbReference type="EMBL" id="NBSH01000002">
    <property type="protein sequence ID" value="ORX39540.1"/>
    <property type="molecule type" value="Genomic_DNA"/>
</dbReference>
<dbReference type="Pfam" id="PF07690">
    <property type="entry name" value="MFS_1"/>
    <property type="match status" value="1"/>
</dbReference>
<dbReference type="PROSITE" id="PS50850">
    <property type="entry name" value="MFS"/>
    <property type="match status" value="1"/>
</dbReference>
<evidence type="ECO:0000256" key="2">
    <source>
        <dbReference type="ARBA" id="ARBA00022448"/>
    </source>
</evidence>
<dbReference type="FunFam" id="1.20.1250.20:FF:000013">
    <property type="entry name" value="MFS general substrate transporter"/>
    <property type="match status" value="1"/>
</dbReference>
<evidence type="ECO:0000259" key="8">
    <source>
        <dbReference type="PROSITE" id="PS50850"/>
    </source>
</evidence>
<evidence type="ECO:0000256" key="7">
    <source>
        <dbReference type="SAM" id="Phobius"/>
    </source>
</evidence>
<feature type="transmembrane region" description="Helical" evidence="7">
    <location>
        <begin position="440"/>
        <end position="461"/>
    </location>
</feature>
<dbReference type="InterPro" id="IPR036259">
    <property type="entry name" value="MFS_trans_sf"/>
</dbReference>
<dbReference type="Proteomes" id="UP000193218">
    <property type="component" value="Unassembled WGS sequence"/>
</dbReference>
<feature type="transmembrane region" description="Helical" evidence="7">
    <location>
        <begin position="283"/>
        <end position="304"/>
    </location>
</feature>
<feature type="transmembrane region" description="Helical" evidence="7">
    <location>
        <begin position="144"/>
        <end position="170"/>
    </location>
</feature>
<feature type="transmembrane region" description="Helical" evidence="7">
    <location>
        <begin position="348"/>
        <end position="368"/>
    </location>
</feature>
<dbReference type="AlphaFoldDB" id="A0A1Y1UNA4"/>
<feature type="transmembrane region" description="Helical" evidence="7">
    <location>
        <begin position="182"/>
        <end position="203"/>
    </location>
</feature>